<dbReference type="AlphaFoldDB" id="A0A1M6G6X1"/>
<dbReference type="STRING" id="1118202.SAMN05443429_10882"/>
<feature type="compositionally biased region" description="Basic and acidic residues" evidence="1">
    <location>
        <begin position="88"/>
        <end position="99"/>
    </location>
</feature>
<reference evidence="2 3" key="1">
    <citation type="submission" date="2016-11" db="EMBL/GenBank/DDBJ databases">
        <authorList>
            <person name="Jaros S."/>
            <person name="Januszkiewicz K."/>
            <person name="Wedrychowicz H."/>
        </authorList>
    </citation>
    <scope>NUCLEOTIDE SEQUENCE [LARGE SCALE GENOMIC DNA]</scope>
    <source>
        <strain evidence="2 3">DSM 25479</strain>
    </source>
</reference>
<dbReference type="Proteomes" id="UP000184335">
    <property type="component" value="Unassembled WGS sequence"/>
</dbReference>
<name>A0A1M6G6X1_9FLAO</name>
<feature type="compositionally biased region" description="Basic and acidic residues" evidence="1">
    <location>
        <begin position="67"/>
        <end position="77"/>
    </location>
</feature>
<evidence type="ECO:0000313" key="3">
    <source>
        <dbReference type="Proteomes" id="UP000184335"/>
    </source>
</evidence>
<evidence type="ECO:0000256" key="1">
    <source>
        <dbReference type="SAM" id="MobiDB-lite"/>
    </source>
</evidence>
<dbReference type="OrthoDB" id="1255052at2"/>
<keyword evidence="3" id="KW-1185">Reference proteome</keyword>
<dbReference type="EMBL" id="FQYI01000008">
    <property type="protein sequence ID" value="SHJ05728.1"/>
    <property type="molecule type" value="Genomic_DNA"/>
</dbReference>
<gene>
    <name evidence="2" type="ORF">SAMN05443429_10882</name>
</gene>
<accession>A0A1M6G6X1</accession>
<dbReference type="RefSeq" id="WP_073180238.1">
    <property type="nucleotide sequence ID" value="NZ_FQYI01000008.1"/>
</dbReference>
<evidence type="ECO:0000313" key="2">
    <source>
        <dbReference type="EMBL" id="SHJ05728.1"/>
    </source>
</evidence>
<protein>
    <submittedName>
        <fullName evidence="2">Uncharacterized protein</fullName>
    </submittedName>
</protein>
<feature type="region of interest" description="Disordered" evidence="1">
    <location>
        <begin position="67"/>
        <end position="99"/>
    </location>
</feature>
<sequence>MTKEEFLQIVKKHFLKFGFSEKVLSEIAALVKSSFNEDDELTNEAVAEKLKAYEPIAKSFQSEIDQRVSKAKEKTMSEDAADEEEEEQPKHSASEKRLTQRELIEKLFEKIETLEKGQSVKTNNEKAVQRLKELKMSDREIEAAMFGRNFETEKSMTEFVEKQEELYKEILKDRAQEQAGNGFLPQSSNGSVSKESIQNAIDHFNKNF</sequence>
<organism evidence="2 3">
    <name type="scientific">Cruoricaptor ignavus</name>
    <dbReference type="NCBI Taxonomy" id="1118202"/>
    <lineage>
        <taxon>Bacteria</taxon>
        <taxon>Pseudomonadati</taxon>
        <taxon>Bacteroidota</taxon>
        <taxon>Flavobacteriia</taxon>
        <taxon>Flavobacteriales</taxon>
        <taxon>Weeksellaceae</taxon>
        <taxon>Cruoricaptor</taxon>
    </lineage>
</organism>
<proteinExistence type="predicted"/>